<evidence type="ECO:0000313" key="2">
    <source>
        <dbReference type="EMBL" id="OFW55721.1"/>
    </source>
</evidence>
<dbReference type="EMBL" id="MELK01000052">
    <property type="protein sequence ID" value="OFW55721.1"/>
    <property type="molecule type" value="Genomic_DNA"/>
</dbReference>
<dbReference type="STRING" id="1797197.A2Y75_05980"/>
<sequence length="119" mass="13024">MAEKDDQDRGLGSIIISDDVVADIAGITCTRCYGIVGMASQSFHEGVADLLGRDSLRKGVRLKRNEEEVSFDLFVIVEAGINITEVAHNLIEQVKYMVESSTGLKVHEVQVHVQGVRVP</sequence>
<organism evidence="2 3">
    <name type="scientific">Candidatus Solincola sediminis</name>
    <dbReference type="NCBI Taxonomy" id="1797199"/>
    <lineage>
        <taxon>Bacteria</taxon>
        <taxon>Bacillati</taxon>
        <taxon>Actinomycetota</taxon>
        <taxon>Candidatus Geothermincolia</taxon>
        <taxon>Candidatus Geothermincolales</taxon>
        <taxon>Candidatus Geothermincolaceae</taxon>
        <taxon>Candidatus Solincola</taxon>
    </lineage>
</organism>
<dbReference type="AlphaFoldDB" id="A0A1F2WFX9"/>
<accession>A0A1F2WFX9</accession>
<reference evidence="2 3" key="1">
    <citation type="journal article" date="2016" name="Nat. Commun.">
        <title>Thousands of microbial genomes shed light on interconnected biogeochemical processes in an aquifer system.</title>
        <authorList>
            <person name="Anantharaman K."/>
            <person name="Brown C.T."/>
            <person name="Hug L.A."/>
            <person name="Sharon I."/>
            <person name="Castelle C.J."/>
            <person name="Probst A.J."/>
            <person name="Thomas B.C."/>
            <person name="Singh A."/>
            <person name="Wilkins M.J."/>
            <person name="Karaoz U."/>
            <person name="Brodie E.L."/>
            <person name="Williams K.H."/>
            <person name="Hubbard S.S."/>
            <person name="Banfield J.F."/>
        </authorList>
    </citation>
    <scope>NUCLEOTIDE SEQUENCE [LARGE SCALE GENOMIC DNA]</scope>
</reference>
<comment type="similarity">
    <text evidence="1">Belongs to the asp23 family.</text>
</comment>
<dbReference type="PANTHER" id="PTHR34297:SF2">
    <property type="entry name" value="ASP23_GLS24 FAMILY ENVELOPE STRESS RESPONSE PROTEIN"/>
    <property type="match status" value="1"/>
</dbReference>
<name>A0A1F2WFX9_9ACTN</name>
<gene>
    <name evidence="2" type="ORF">A2Y75_05980</name>
</gene>
<comment type="caution">
    <text evidence="2">The sequence shown here is derived from an EMBL/GenBank/DDBJ whole genome shotgun (WGS) entry which is preliminary data.</text>
</comment>
<dbReference type="InterPro" id="IPR005531">
    <property type="entry name" value="Asp23"/>
</dbReference>
<evidence type="ECO:0000256" key="1">
    <source>
        <dbReference type="ARBA" id="ARBA00005721"/>
    </source>
</evidence>
<evidence type="ECO:0000313" key="3">
    <source>
        <dbReference type="Proteomes" id="UP000177876"/>
    </source>
</evidence>
<protein>
    <recommendedName>
        <fullName evidence="4">Asp23/Gls24 family envelope stress response protein</fullName>
    </recommendedName>
</protein>
<dbReference type="PANTHER" id="PTHR34297">
    <property type="entry name" value="HYPOTHETICAL CYTOSOLIC PROTEIN-RELATED"/>
    <property type="match status" value="1"/>
</dbReference>
<proteinExistence type="inferred from homology"/>
<dbReference type="Pfam" id="PF03780">
    <property type="entry name" value="Asp23"/>
    <property type="match status" value="1"/>
</dbReference>
<evidence type="ECO:0008006" key="4">
    <source>
        <dbReference type="Google" id="ProtNLM"/>
    </source>
</evidence>
<dbReference type="Proteomes" id="UP000177876">
    <property type="component" value="Unassembled WGS sequence"/>
</dbReference>